<evidence type="ECO:0000313" key="2">
    <source>
        <dbReference type="EnsemblMetazoa" id="XP_019853610.1"/>
    </source>
</evidence>
<dbReference type="RefSeq" id="XP_019853610.1">
    <property type="nucleotide sequence ID" value="XM_019998051.1"/>
</dbReference>
<reference evidence="2" key="2">
    <citation type="submission" date="2024-06" db="UniProtKB">
        <authorList>
            <consortium name="EnsemblMetazoa"/>
        </authorList>
    </citation>
    <scope>IDENTIFICATION</scope>
</reference>
<dbReference type="AlphaFoldDB" id="A0AAN0J992"/>
<sequence>MEPSLTTSAMLTTATNSTDYQSQSQIIVIILGGLLGLTTFTVLVLSLAMIAILRKKGKTNSIPQIQEANDISVTTKEDPVYEMMNDIPSNITNNYYEAVAISTTDNSMVYDVPGTKPQVSSYPYKVGHF</sequence>
<organism evidence="2 3">
    <name type="scientific">Amphimedon queenslandica</name>
    <name type="common">Sponge</name>
    <dbReference type="NCBI Taxonomy" id="400682"/>
    <lineage>
        <taxon>Eukaryota</taxon>
        <taxon>Metazoa</taxon>
        <taxon>Porifera</taxon>
        <taxon>Demospongiae</taxon>
        <taxon>Heteroscleromorpha</taxon>
        <taxon>Haplosclerida</taxon>
        <taxon>Niphatidae</taxon>
        <taxon>Amphimedon</taxon>
    </lineage>
</organism>
<keyword evidence="3" id="KW-1185">Reference proteome</keyword>
<keyword evidence="1" id="KW-1133">Transmembrane helix</keyword>
<evidence type="ECO:0000256" key="1">
    <source>
        <dbReference type="SAM" id="Phobius"/>
    </source>
</evidence>
<dbReference type="Proteomes" id="UP000007879">
    <property type="component" value="Unassembled WGS sequence"/>
</dbReference>
<evidence type="ECO:0000313" key="3">
    <source>
        <dbReference type="Proteomes" id="UP000007879"/>
    </source>
</evidence>
<accession>A0AAN0J992</accession>
<keyword evidence="1" id="KW-0812">Transmembrane</keyword>
<name>A0AAN0J992_AMPQE</name>
<proteinExistence type="predicted"/>
<protein>
    <submittedName>
        <fullName evidence="2">Uncharacterized protein</fullName>
    </submittedName>
</protein>
<reference evidence="3" key="1">
    <citation type="journal article" date="2010" name="Nature">
        <title>The Amphimedon queenslandica genome and the evolution of animal complexity.</title>
        <authorList>
            <person name="Srivastava M."/>
            <person name="Simakov O."/>
            <person name="Chapman J."/>
            <person name="Fahey B."/>
            <person name="Gauthier M.E."/>
            <person name="Mitros T."/>
            <person name="Richards G.S."/>
            <person name="Conaco C."/>
            <person name="Dacre M."/>
            <person name="Hellsten U."/>
            <person name="Larroux C."/>
            <person name="Putnam N.H."/>
            <person name="Stanke M."/>
            <person name="Adamska M."/>
            <person name="Darling A."/>
            <person name="Degnan S.M."/>
            <person name="Oakley T.H."/>
            <person name="Plachetzki D.C."/>
            <person name="Zhai Y."/>
            <person name="Adamski M."/>
            <person name="Calcino A."/>
            <person name="Cummins S.F."/>
            <person name="Goodstein D.M."/>
            <person name="Harris C."/>
            <person name="Jackson D.J."/>
            <person name="Leys S.P."/>
            <person name="Shu S."/>
            <person name="Woodcroft B.J."/>
            <person name="Vervoort M."/>
            <person name="Kosik K.S."/>
            <person name="Manning G."/>
            <person name="Degnan B.M."/>
            <person name="Rokhsar D.S."/>
        </authorList>
    </citation>
    <scope>NUCLEOTIDE SEQUENCE [LARGE SCALE GENOMIC DNA]</scope>
</reference>
<dbReference type="EnsemblMetazoa" id="XM_019998051.1">
    <property type="protein sequence ID" value="XP_019853610.1"/>
    <property type="gene ID" value="LOC109582954"/>
</dbReference>
<dbReference type="KEGG" id="aqu:109582954"/>
<feature type="transmembrane region" description="Helical" evidence="1">
    <location>
        <begin position="26"/>
        <end position="53"/>
    </location>
</feature>
<dbReference type="GeneID" id="109582954"/>
<keyword evidence="1" id="KW-0472">Membrane</keyword>